<evidence type="ECO:0000259" key="1">
    <source>
        <dbReference type="Pfam" id="PF16997"/>
    </source>
</evidence>
<comment type="caution">
    <text evidence="2">The sequence shown here is derived from an EMBL/GenBank/DDBJ whole genome shotgun (WGS) entry which is preliminary data.</text>
</comment>
<dbReference type="Pfam" id="PF16997">
    <property type="entry name" value="Wap1"/>
    <property type="match status" value="1"/>
</dbReference>
<keyword evidence="3" id="KW-1185">Reference proteome</keyword>
<dbReference type="Proteomes" id="UP001306508">
    <property type="component" value="Unassembled WGS sequence"/>
</dbReference>
<dbReference type="AlphaFoldDB" id="A0AAN7ZYV4"/>
<dbReference type="Gene3D" id="1.25.10.60">
    <property type="entry name" value="Rad61, Wapl domain"/>
    <property type="match status" value="1"/>
</dbReference>
<dbReference type="InterPro" id="IPR038496">
    <property type="entry name" value="Rad61_Wapl_sf"/>
</dbReference>
<evidence type="ECO:0000313" key="2">
    <source>
        <dbReference type="EMBL" id="KAK5781816.1"/>
    </source>
</evidence>
<accession>A0AAN7ZYV4</accession>
<name>A0AAN7ZYV4_9SACH</name>
<dbReference type="InterPro" id="IPR031550">
    <property type="entry name" value="Rad61_Wapl"/>
</dbReference>
<dbReference type="EMBL" id="JAWIZZ010000029">
    <property type="protein sequence ID" value="KAK5781816.1"/>
    <property type="molecule type" value="Genomic_DNA"/>
</dbReference>
<gene>
    <name evidence="2" type="ORF">RI543_000717</name>
</gene>
<protein>
    <recommendedName>
        <fullName evidence="1">Rad61 Wapl domain-containing protein</fullName>
    </recommendedName>
</protein>
<feature type="domain" description="Rad61 Wapl" evidence="1">
    <location>
        <begin position="171"/>
        <end position="565"/>
    </location>
</feature>
<sequence>MSDIIPNFIFKKNPKKIRKTYIKKQHNLDNGENDINNEDKDSKNELYNQNSFIETKVYQFMAQLHSKNVINNNLLMEEIHHALVTSKSPNLPFNISKHYYNNKRTMLVNCTENDWNEDDVKISMPSNKKNYMVPDNDLVDDDTTLVMSEVSLNNKNNKNGKKRFFGKNHQITRMKSNLKYQHDYDFLINNDLPLYSKLLNLINIICDEDDMSNDENINNDSFKQYFLKWKLQEFFSYCSNHKDIKISKTRFFMMFLLIKLNLSMDESPSLITFLIKLIPLSINDTFSIHCIDNVSKLTRITLKSFLKFHNLEKVTNHHLAIKLWSFYSHQLPQLIPYIQSLNLNLDNREDDIAIHSKYKTNNCIFISNIIIQFGQLIMDDTDLNYFLLNLFINHWIVILYDKISIMAFIILTNNKYLFLKLNATKINEIVSKIVSMRYKCLNETDNDDIIQLQICQFALCLNIIELINKDIQIDEWDLIINKVVEKHINNKDSSNFNIEEKNNDREYLLGLFILILLLIEYYSQNRKYKITHFDNKNKLIIILKKFKLLTSDNIKIIENIDLIVENFK</sequence>
<organism evidence="2 3">
    <name type="scientific">Arxiozyma heterogenica</name>
    <dbReference type="NCBI Taxonomy" id="278026"/>
    <lineage>
        <taxon>Eukaryota</taxon>
        <taxon>Fungi</taxon>
        <taxon>Dikarya</taxon>
        <taxon>Ascomycota</taxon>
        <taxon>Saccharomycotina</taxon>
        <taxon>Saccharomycetes</taxon>
        <taxon>Saccharomycetales</taxon>
        <taxon>Saccharomycetaceae</taxon>
        <taxon>Arxiozyma</taxon>
    </lineage>
</organism>
<proteinExistence type="predicted"/>
<reference evidence="3" key="1">
    <citation type="submission" date="2023-07" db="EMBL/GenBank/DDBJ databases">
        <title>A draft genome of Kazachstania heterogenica Y-27499.</title>
        <authorList>
            <person name="Donic C."/>
            <person name="Kralova J.S."/>
            <person name="Fidel L."/>
            <person name="Ben-Dor S."/>
            <person name="Jung S."/>
        </authorList>
    </citation>
    <scope>NUCLEOTIDE SEQUENCE [LARGE SCALE GENOMIC DNA]</scope>
    <source>
        <strain evidence="3">Y27499</strain>
    </source>
</reference>
<evidence type="ECO:0000313" key="3">
    <source>
        <dbReference type="Proteomes" id="UP001306508"/>
    </source>
</evidence>